<evidence type="ECO:0000256" key="6">
    <source>
        <dbReference type="ARBA" id="ARBA00023163"/>
    </source>
</evidence>
<feature type="region of interest" description="Disordered" evidence="8">
    <location>
        <begin position="77"/>
        <end position="114"/>
    </location>
</feature>
<dbReference type="PANTHER" id="PTHR31496">
    <property type="entry name" value="TRANSCRIPTION FACTOR KAN2-RELATED"/>
    <property type="match status" value="1"/>
</dbReference>
<sequence>MATTAATAPDLSLHISPPSPPDMAAGGETMEQLAEPKLCLGFGTAAAAAAEQYNNGGCNLQQQQRLHQPSQIQRFKKSASGGSPVCSGGATGTGGVAAARSGNGGGGGKRSSRAPRMRWTTALHAHFVQAVELLGGHERATPKSVLELMNVKDLTLAHVKSHLQATYLLDLVQMYRTVKGTTDRTCAEGHGQMRDMGFLRRGGGGVDGFDVLGNTSSIAIANIRRQAAGSPGEHHQETMMSSAWCQPQFAQQQTTACGLPLPCPYIVSTHHYLIKQNQLGGWRGSSGQQLAVQQDAAAHSSLGIKNMGQQRLPAAAAAAAGNHDDEIVVVASRIGRRSSGTAGFARSSPPAASGCWTPTTTTWSPPPPLTPQTTSTTTTMRGSSVVVAAAAQACMKQQQQQQTPSRVPSLEISLGRQGWQSGSSLEQQQQHQQRHHQQQQRQRSVESSASKELTLLKCFACMA</sequence>
<name>C7J037_ORYSJ</name>
<keyword evidence="4" id="KW-0805">Transcription regulation</keyword>
<keyword evidence="7" id="KW-0539">Nucleus</keyword>
<keyword evidence="6" id="KW-0804">Transcription</keyword>
<evidence type="ECO:0000256" key="4">
    <source>
        <dbReference type="ARBA" id="ARBA00023015"/>
    </source>
</evidence>
<protein>
    <submittedName>
        <fullName evidence="10">Os03g0624000 protein</fullName>
    </submittedName>
</protein>
<comment type="subcellular location">
    <subcellularLocation>
        <location evidence="1">Nucleus</location>
    </subcellularLocation>
</comment>
<feature type="region of interest" description="Disordered" evidence="8">
    <location>
        <begin position="339"/>
        <end position="379"/>
    </location>
</feature>
<evidence type="ECO:0000313" key="10">
    <source>
        <dbReference type="EMBL" id="BAH92275.1"/>
    </source>
</evidence>
<keyword evidence="5" id="KW-0238">DNA-binding</keyword>
<dbReference type="GO" id="GO:0006355">
    <property type="term" value="P:regulation of DNA-templated transcription"/>
    <property type="evidence" value="ECO:0007669"/>
    <property type="project" value="InterPro"/>
</dbReference>
<dbReference type="GO" id="GO:0010158">
    <property type="term" value="P:abaxial cell fate specification"/>
    <property type="evidence" value="ECO:0007669"/>
    <property type="project" value="InterPro"/>
</dbReference>
<proteinExistence type="predicted"/>
<dbReference type="InterPro" id="IPR009057">
    <property type="entry name" value="Homeodomain-like_sf"/>
</dbReference>
<dbReference type="SUPFAM" id="SSF46689">
    <property type="entry name" value="Homeodomain-like"/>
    <property type="match status" value="1"/>
</dbReference>
<evidence type="ECO:0000256" key="8">
    <source>
        <dbReference type="SAM" id="MobiDB-lite"/>
    </source>
</evidence>
<dbReference type="Proteomes" id="UP000000763">
    <property type="component" value="Chromosome 3"/>
</dbReference>
<evidence type="ECO:0000256" key="7">
    <source>
        <dbReference type="ARBA" id="ARBA00023242"/>
    </source>
</evidence>
<dbReference type="PANTHER" id="PTHR31496:SF28">
    <property type="entry name" value="G2-LIKE TRANSCRIPTION FACTOR"/>
    <property type="match status" value="1"/>
</dbReference>
<dbReference type="InterPro" id="IPR044847">
    <property type="entry name" value="KAN_fam"/>
</dbReference>
<evidence type="ECO:0000256" key="3">
    <source>
        <dbReference type="ARBA" id="ARBA00022782"/>
    </source>
</evidence>
<evidence type="ECO:0000256" key="1">
    <source>
        <dbReference type="ARBA" id="ARBA00004123"/>
    </source>
</evidence>
<evidence type="ECO:0000256" key="5">
    <source>
        <dbReference type="ARBA" id="ARBA00023125"/>
    </source>
</evidence>
<evidence type="ECO:0000259" key="9">
    <source>
        <dbReference type="Pfam" id="PF00249"/>
    </source>
</evidence>
<evidence type="ECO:0000256" key="2">
    <source>
        <dbReference type="ARBA" id="ARBA00022473"/>
    </source>
</evidence>
<gene>
    <name evidence="10" type="ordered locus">Os03g0624000</name>
</gene>
<keyword evidence="3" id="KW-0221">Differentiation</keyword>
<reference evidence="11" key="2">
    <citation type="journal article" date="2008" name="Nucleic Acids Res.">
        <title>The rice annotation project database (RAP-DB): 2008 update.</title>
        <authorList>
            <consortium name="The rice annotation project (RAP)"/>
        </authorList>
    </citation>
    <scope>GENOME REANNOTATION</scope>
    <source>
        <strain evidence="11">cv. Nipponbare</strain>
    </source>
</reference>
<accession>C7J037</accession>
<dbReference type="GO" id="GO:0005634">
    <property type="term" value="C:nucleus"/>
    <property type="evidence" value="ECO:0007669"/>
    <property type="project" value="UniProtKB-SubCell"/>
</dbReference>
<dbReference type="FunFam" id="1.10.10.60:FF:000002">
    <property type="entry name" value="Myb family transcription factor"/>
    <property type="match status" value="1"/>
</dbReference>
<dbReference type="KEGG" id="dosa:Os03g0624000"/>
<dbReference type="Gene3D" id="1.10.10.60">
    <property type="entry name" value="Homeodomain-like"/>
    <property type="match status" value="1"/>
</dbReference>
<organism evidence="10 11">
    <name type="scientific">Oryza sativa subsp. japonica</name>
    <name type="common">Rice</name>
    <dbReference type="NCBI Taxonomy" id="39947"/>
    <lineage>
        <taxon>Eukaryota</taxon>
        <taxon>Viridiplantae</taxon>
        <taxon>Streptophyta</taxon>
        <taxon>Embryophyta</taxon>
        <taxon>Tracheophyta</taxon>
        <taxon>Spermatophyta</taxon>
        <taxon>Magnoliopsida</taxon>
        <taxon>Liliopsida</taxon>
        <taxon>Poales</taxon>
        <taxon>Poaceae</taxon>
        <taxon>BOP clade</taxon>
        <taxon>Oryzoideae</taxon>
        <taxon>Oryzeae</taxon>
        <taxon>Oryzinae</taxon>
        <taxon>Oryza</taxon>
        <taxon>Oryza sativa</taxon>
    </lineage>
</organism>
<feature type="region of interest" description="Disordered" evidence="8">
    <location>
        <begin position="417"/>
        <end position="449"/>
    </location>
</feature>
<evidence type="ECO:0000313" key="11">
    <source>
        <dbReference type="Proteomes" id="UP000000763"/>
    </source>
</evidence>
<feature type="domain" description="Myb-like" evidence="9">
    <location>
        <begin position="116"/>
        <end position="164"/>
    </location>
</feature>
<dbReference type="InterPro" id="IPR006447">
    <property type="entry name" value="Myb_dom_plants"/>
</dbReference>
<dbReference type="GO" id="GO:0000976">
    <property type="term" value="F:transcription cis-regulatory region binding"/>
    <property type="evidence" value="ECO:0007669"/>
    <property type="project" value="InterPro"/>
</dbReference>
<reference evidence="10 11" key="1">
    <citation type="journal article" date="2005" name="Nature">
        <title>The map-based sequence of the rice genome.</title>
        <authorList>
            <consortium name="International rice genome sequencing project (IRGSP)"/>
            <person name="Matsumoto T."/>
            <person name="Wu J."/>
            <person name="Kanamori H."/>
            <person name="Katayose Y."/>
            <person name="Fujisawa M."/>
            <person name="Namiki N."/>
            <person name="Mizuno H."/>
            <person name="Yamamoto K."/>
            <person name="Antonio B.A."/>
            <person name="Baba T."/>
            <person name="Sakata K."/>
            <person name="Nagamura Y."/>
            <person name="Aoki H."/>
            <person name="Arikawa K."/>
            <person name="Arita K."/>
            <person name="Bito T."/>
            <person name="Chiden Y."/>
            <person name="Fujitsuka N."/>
            <person name="Fukunaka R."/>
            <person name="Hamada M."/>
            <person name="Harada C."/>
            <person name="Hayashi A."/>
            <person name="Hijishita S."/>
            <person name="Honda M."/>
            <person name="Hosokawa S."/>
            <person name="Ichikawa Y."/>
            <person name="Idonuma A."/>
            <person name="Iijima M."/>
            <person name="Ikeda M."/>
            <person name="Ikeno M."/>
            <person name="Ito K."/>
            <person name="Ito S."/>
            <person name="Ito T."/>
            <person name="Ito Y."/>
            <person name="Ito Y."/>
            <person name="Iwabuchi A."/>
            <person name="Kamiya K."/>
            <person name="Karasawa W."/>
            <person name="Kurita K."/>
            <person name="Katagiri S."/>
            <person name="Kikuta A."/>
            <person name="Kobayashi H."/>
            <person name="Kobayashi N."/>
            <person name="Machita K."/>
            <person name="Maehara T."/>
            <person name="Masukawa M."/>
            <person name="Mizubayashi T."/>
            <person name="Mukai Y."/>
            <person name="Nagasaki H."/>
            <person name="Nagata Y."/>
            <person name="Naito S."/>
            <person name="Nakashima M."/>
            <person name="Nakama Y."/>
            <person name="Nakamichi Y."/>
            <person name="Nakamura M."/>
            <person name="Meguro A."/>
            <person name="Negishi M."/>
            <person name="Ohta I."/>
            <person name="Ohta T."/>
            <person name="Okamoto M."/>
            <person name="Ono N."/>
            <person name="Saji S."/>
            <person name="Sakaguchi M."/>
            <person name="Sakai K."/>
            <person name="Shibata M."/>
            <person name="Shimokawa T."/>
            <person name="Song J."/>
            <person name="Takazaki Y."/>
            <person name="Terasawa K."/>
            <person name="Tsugane M."/>
            <person name="Tsuji K."/>
            <person name="Ueda S."/>
            <person name="Waki K."/>
            <person name="Yamagata H."/>
            <person name="Yamamoto M."/>
            <person name="Yamamoto S."/>
            <person name="Yamane H."/>
            <person name="Yoshiki S."/>
            <person name="Yoshihara R."/>
            <person name="Yukawa K."/>
            <person name="Zhong H."/>
            <person name="Yano M."/>
            <person name="Yuan Q."/>
            <person name="Ouyang S."/>
            <person name="Liu J."/>
            <person name="Jones K.M."/>
            <person name="Gansberger K."/>
            <person name="Moffat K."/>
            <person name="Hill J."/>
            <person name="Bera J."/>
            <person name="Fadrosh D."/>
            <person name="Jin S."/>
            <person name="Johri S."/>
            <person name="Kim M."/>
            <person name="Overton L."/>
            <person name="Reardon M."/>
            <person name="Tsitrin T."/>
            <person name="Vuong H."/>
            <person name="Weaver B."/>
            <person name="Ciecko A."/>
            <person name="Tallon L."/>
            <person name="Jackson J."/>
            <person name="Pai G."/>
            <person name="Aken S.V."/>
            <person name="Utterback T."/>
            <person name="Reidmuller S."/>
            <person name="Feldblyum T."/>
            <person name="Hsiao J."/>
            <person name="Zismann V."/>
            <person name="Iobst S."/>
            <person name="de Vazeille A.R."/>
            <person name="Buell C.R."/>
            <person name="Ying K."/>
            <person name="Li Y."/>
            <person name="Lu T."/>
            <person name="Huang Y."/>
            <person name="Zhao Q."/>
            <person name="Feng Q."/>
            <person name="Zhang L."/>
            <person name="Zhu J."/>
            <person name="Weng Q."/>
            <person name="Mu J."/>
            <person name="Lu Y."/>
            <person name="Fan D."/>
            <person name="Liu Y."/>
            <person name="Guan J."/>
            <person name="Zhang Y."/>
            <person name="Yu S."/>
            <person name="Liu X."/>
            <person name="Zhang Y."/>
            <person name="Hong G."/>
            <person name="Han B."/>
            <person name="Choisne N."/>
            <person name="Demange N."/>
            <person name="Orjeda G."/>
            <person name="Samain S."/>
            <person name="Cattolico L."/>
            <person name="Pelletier E."/>
            <person name="Couloux A."/>
            <person name="Segurens B."/>
            <person name="Wincker P."/>
            <person name="D'Hont A."/>
            <person name="Scarpelli C."/>
            <person name="Weissenbach J."/>
            <person name="Salanoubat M."/>
            <person name="Quetier F."/>
            <person name="Yu Y."/>
            <person name="Kim H.R."/>
            <person name="Rambo T."/>
            <person name="Currie J."/>
            <person name="Collura K."/>
            <person name="Luo M."/>
            <person name="Yang T."/>
            <person name="Ammiraju J.S.S."/>
            <person name="Engler F."/>
            <person name="Soderlund C."/>
            <person name="Wing R.A."/>
            <person name="Palmer L.E."/>
            <person name="de la Bastide M."/>
            <person name="Spiegel L."/>
            <person name="Nascimento L."/>
            <person name="Zutavern T."/>
            <person name="O'Shaughnessy A."/>
            <person name="Dike S."/>
            <person name="Dedhia N."/>
            <person name="Preston R."/>
            <person name="Balija V."/>
            <person name="McCombie W.R."/>
            <person name="Chow T."/>
            <person name="Chen H."/>
            <person name="Chung M."/>
            <person name="Chen C."/>
            <person name="Shaw J."/>
            <person name="Wu H."/>
            <person name="Hsiao K."/>
            <person name="Chao Y."/>
            <person name="Chu M."/>
            <person name="Cheng C."/>
            <person name="Hour A."/>
            <person name="Lee P."/>
            <person name="Lin S."/>
            <person name="Lin Y."/>
            <person name="Liou J."/>
            <person name="Liu S."/>
            <person name="Hsing Y."/>
            <person name="Raghuvanshi S."/>
            <person name="Mohanty A."/>
            <person name="Bharti A.K."/>
            <person name="Gaur A."/>
            <person name="Gupta V."/>
            <person name="Kumar D."/>
            <person name="Ravi V."/>
            <person name="Vij S."/>
            <person name="Kapur A."/>
            <person name="Khurana P."/>
            <person name="Khurana P."/>
            <person name="Khurana J.P."/>
            <person name="Tyagi A.K."/>
            <person name="Gaikwad K."/>
            <person name="Singh A."/>
            <person name="Dalal V."/>
            <person name="Srivastava S."/>
            <person name="Dixit A."/>
            <person name="Pal A.K."/>
            <person name="Ghazi I.A."/>
            <person name="Yadav M."/>
            <person name="Pandit A."/>
            <person name="Bhargava A."/>
            <person name="Sureshbabu K."/>
            <person name="Batra K."/>
            <person name="Sharma T.R."/>
            <person name="Mohapatra T."/>
            <person name="Singh N.K."/>
            <person name="Messing J."/>
            <person name="Nelson A.B."/>
            <person name="Fuks G."/>
            <person name="Kavchok S."/>
            <person name="Keizer G."/>
            <person name="Linton E."/>
            <person name="Llaca V."/>
            <person name="Song R."/>
            <person name="Tanyolac B."/>
            <person name="Young S."/>
            <person name="Ho-Il K."/>
            <person name="Hahn J.H."/>
            <person name="Sangsakoo G."/>
            <person name="Vanavichit A."/>
            <person name="de Mattos Luiz.A.T."/>
            <person name="Zimmer P.D."/>
            <person name="Malone G."/>
            <person name="Dellagostin O."/>
            <person name="de Oliveira A.C."/>
            <person name="Bevan M."/>
            <person name="Bancroft I."/>
            <person name="Minx P."/>
            <person name="Cordum H."/>
            <person name="Wilson R."/>
            <person name="Cheng Z."/>
            <person name="Jin W."/>
            <person name="Jiang J."/>
            <person name="Leong S.A."/>
            <person name="Iwama H."/>
            <person name="Gojobori T."/>
            <person name="Itoh T."/>
            <person name="Niimura Y."/>
            <person name="Fujii Y."/>
            <person name="Habara T."/>
            <person name="Sakai H."/>
            <person name="Sato Y."/>
            <person name="Wilson G."/>
            <person name="Kumar K."/>
            <person name="McCouch S."/>
            <person name="Juretic N."/>
            <person name="Hoen D."/>
            <person name="Wright S."/>
            <person name="Bruskiewich R."/>
            <person name="Bureau T."/>
            <person name="Miyao A."/>
            <person name="Hirochika H."/>
            <person name="Nishikawa T."/>
            <person name="Kadowaki K."/>
            <person name="Sugiura M."/>
            <person name="Burr B."/>
            <person name="Sasaki T."/>
        </authorList>
    </citation>
    <scope>NUCLEOTIDE SEQUENCE [LARGE SCALE GENOMIC DNA]</scope>
    <source>
        <strain evidence="11">cv. Nipponbare</strain>
    </source>
</reference>
<dbReference type="HOGENOM" id="CLU_063340_3_0_1"/>
<dbReference type="NCBIfam" id="TIGR01557">
    <property type="entry name" value="myb_SHAQKYF"/>
    <property type="match status" value="1"/>
</dbReference>
<dbReference type="EMBL" id="AP008209">
    <property type="protein sequence ID" value="BAH92275.1"/>
    <property type="molecule type" value="Genomic_DNA"/>
</dbReference>
<dbReference type="AlphaFoldDB" id="C7J037"/>
<dbReference type="Pfam" id="PF00249">
    <property type="entry name" value="Myb_DNA-binding"/>
    <property type="match status" value="1"/>
</dbReference>
<dbReference type="InterPro" id="IPR001005">
    <property type="entry name" value="SANT/Myb"/>
</dbReference>
<feature type="region of interest" description="Disordered" evidence="8">
    <location>
        <begin position="1"/>
        <end position="27"/>
    </location>
</feature>
<keyword evidence="2" id="KW-0217">Developmental protein</keyword>